<name>A0A024VGH1_PLAFA</name>
<reference evidence="3 4" key="2">
    <citation type="submission" date="2013-02" db="EMBL/GenBank/DDBJ databases">
        <title>The Genome Sequence of Plasmodium falciparum FCH/4.</title>
        <authorList>
            <consortium name="The Broad Institute Genome Sequencing Platform"/>
            <consortium name="The Broad Institute Genome Sequencing Center for Infectious Disease"/>
            <person name="Neafsey D."/>
            <person name="Cheeseman I."/>
            <person name="Volkman S."/>
            <person name="Adams J."/>
            <person name="Walker B."/>
            <person name="Young S.K."/>
            <person name="Zeng Q."/>
            <person name="Gargeya S."/>
            <person name="Fitzgerald M."/>
            <person name="Haas B."/>
            <person name="Abouelleil A."/>
            <person name="Alvarado L."/>
            <person name="Arachchi H.M."/>
            <person name="Berlin A.M."/>
            <person name="Chapman S.B."/>
            <person name="Dewar J."/>
            <person name="Goldberg J."/>
            <person name="Griggs A."/>
            <person name="Gujja S."/>
            <person name="Hansen M."/>
            <person name="Howarth C."/>
            <person name="Imamovic A."/>
            <person name="Larimer J."/>
            <person name="McCowan C."/>
            <person name="Murphy C."/>
            <person name="Neiman D."/>
            <person name="Pearson M."/>
            <person name="Priest M."/>
            <person name="Roberts A."/>
            <person name="Saif S."/>
            <person name="Shea T."/>
            <person name="Sisk P."/>
            <person name="Sykes S."/>
            <person name="Wortman J."/>
            <person name="Nusbaum C."/>
            <person name="Birren B."/>
        </authorList>
    </citation>
    <scope>NUCLEOTIDE SEQUENCE [LARGE SCALE GENOMIC DNA]</scope>
    <source>
        <strain evidence="3 4">FCH/4</strain>
    </source>
</reference>
<organism evidence="3 4">
    <name type="scientific">Plasmodium falciparum FCH/4</name>
    <dbReference type="NCBI Taxonomy" id="1036724"/>
    <lineage>
        <taxon>Eukaryota</taxon>
        <taxon>Sar</taxon>
        <taxon>Alveolata</taxon>
        <taxon>Apicomplexa</taxon>
        <taxon>Aconoidasida</taxon>
        <taxon>Haemosporida</taxon>
        <taxon>Plasmodiidae</taxon>
        <taxon>Plasmodium</taxon>
        <taxon>Plasmodium (Laverania)</taxon>
    </lineage>
</organism>
<feature type="transmembrane region" description="Helical" evidence="2">
    <location>
        <begin position="199"/>
        <end position="216"/>
    </location>
</feature>
<protein>
    <submittedName>
        <fullName evidence="3">Uncharacterized protein</fullName>
    </submittedName>
</protein>
<reference evidence="3 4" key="1">
    <citation type="submission" date="2013-02" db="EMBL/GenBank/DDBJ databases">
        <title>The Genome Annotation of Plasmodium falciparum FCH/4.</title>
        <authorList>
            <consortium name="The Broad Institute Genome Sequencing Platform"/>
            <consortium name="The Broad Institute Genome Sequencing Center for Infectious Disease"/>
            <person name="Neafsey D."/>
            <person name="Hoffman S."/>
            <person name="Volkman S."/>
            <person name="Rosenthal P."/>
            <person name="Walker B."/>
            <person name="Young S.K."/>
            <person name="Zeng Q."/>
            <person name="Gargeya S."/>
            <person name="Fitzgerald M."/>
            <person name="Haas B."/>
            <person name="Abouelleil A."/>
            <person name="Allen A.W."/>
            <person name="Alvarado L."/>
            <person name="Arachchi H.M."/>
            <person name="Berlin A.M."/>
            <person name="Chapman S.B."/>
            <person name="Gainer-Dewar J."/>
            <person name="Goldberg J."/>
            <person name="Griggs A."/>
            <person name="Gujja S."/>
            <person name="Hansen M."/>
            <person name="Howarth C."/>
            <person name="Imamovic A."/>
            <person name="Ireland A."/>
            <person name="Larimer J."/>
            <person name="McCowan C."/>
            <person name="Murphy C."/>
            <person name="Pearson M."/>
            <person name="Poon T.W."/>
            <person name="Priest M."/>
            <person name="Roberts A."/>
            <person name="Saif S."/>
            <person name="Shea T."/>
            <person name="Sisk P."/>
            <person name="Sykes S."/>
            <person name="Wortman J."/>
            <person name="Nusbaum C."/>
            <person name="Birren B."/>
        </authorList>
    </citation>
    <scope>NUCLEOTIDE SEQUENCE [LARGE SCALE GENOMIC DNA]</scope>
    <source>
        <strain evidence="3 4">FCH/4</strain>
    </source>
</reference>
<evidence type="ECO:0000256" key="2">
    <source>
        <dbReference type="SAM" id="Phobius"/>
    </source>
</evidence>
<dbReference type="EMBL" id="KI928064">
    <property type="protein sequence ID" value="ETW27622.1"/>
    <property type="molecule type" value="Genomic_DNA"/>
</dbReference>
<feature type="transmembrane region" description="Helical" evidence="2">
    <location>
        <begin position="174"/>
        <end position="193"/>
    </location>
</feature>
<feature type="transmembrane region" description="Helical" evidence="2">
    <location>
        <begin position="516"/>
        <end position="544"/>
    </location>
</feature>
<feature type="compositionally biased region" description="Basic residues" evidence="1">
    <location>
        <begin position="396"/>
        <end position="406"/>
    </location>
</feature>
<dbReference type="AlphaFoldDB" id="A0A024VGH1"/>
<evidence type="ECO:0000313" key="3">
    <source>
        <dbReference type="EMBL" id="ETW27622.1"/>
    </source>
</evidence>
<feature type="transmembrane region" description="Helical" evidence="2">
    <location>
        <begin position="134"/>
        <end position="153"/>
    </location>
</feature>
<dbReference type="Proteomes" id="UP000030656">
    <property type="component" value="Unassembled WGS sequence"/>
</dbReference>
<keyword evidence="2" id="KW-0472">Membrane</keyword>
<feature type="transmembrane region" description="Helical" evidence="2">
    <location>
        <begin position="98"/>
        <end position="122"/>
    </location>
</feature>
<keyword evidence="2" id="KW-1133">Transmembrane helix</keyword>
<feature type="transmembrane region" description="Helical" evidence="2">
    <location>
        <begin position="570"/>
        <end position="591"/>
    </location>
</feature>
<feature type="region of interest" description="Disordered" evidence="1">
    <location>
        <begin position="394"/>
        <end position="418"/>
    </location>
</feature>
<keyword evidence="2" id="KW-0812">Transmembrane</keyword>
<sequence>MTIKNMKKYVPYADQEDINNSMTKAHIKKDEDKYLFMNKENLLNELYNMKRTCFDYNHFSNYIHFYEIYSNIKCIAQYERKRKKGELFFMYYVSRRRYIFFLLYLIFLLINIFLLFRLQYLIKCPFLNNNNNNNYLIFLLINIFLLFRLQYLIKCPFLNNNNNNNNIYLYEINFHVFFTFFILIYCILNIYLFHYTYNIFLHHINIMCIIIIQYLYNTYIKEKNKEIYKNTEILIEGCKRIFHNLDKDFDNIILLYADQIFNKFTNIFKYINKENYPLHNIYNIHTTDSSIYIKSDDVSSDIILLNDAYNNSDQEDDIRTNHKSNNNSMVYMKDNYHHHHLPTTKNIHNNNNINNINNINNNNNINNINNNSNNNNNNISTSCDYSYYNNEEVKQKNKKKQNKTKKITNNNNNNNNNNNIYPKIISINKDDFYKNLNYMSDDISYNIKKNYKAENKNVISSYIPLLSSTRKSIYNIFGNAIYSNIYDISMYMKYKYNYIHFLMLKKCQDKINYIKFVFYLFPYIINLFINLIINFYILFSVFYYNNTIPLASSYELTKIHFFNLFNYKGVYYIVFIFFINFSFFLYCLFLYKINTIYFFLRQIYKQCKYESIYYCDHIMNDIYENFIFLEIVKNIFEQDDQTQGKQKKDIEESEFSDYTKKNNTTSNIDSYDIINNNITTFQKYNINKKGEENKNTNNQYNDISTSTHCNDNMYNSNIISQSIYSPTNTNIHNKLHKCVQCDDIQIINAQEMYRDNHKNMNKYMNMDHLNDDQQSY</sequence>
<proteinExistence type="predicted"/>
<gene>
    <name evidence="3" type="ORF">PFFCH_04905</name>
</gene>
<accession>A0A024VGH1</accession>
<evidence type="ECO:0000313" key="4">
    <source>
        <dbReference type="Proteomes" id="UP000030656"/>
    </source>
</evidence>
<evidence type="ECO:0000256" key="1">
    <source>
        <dbReference type="SAM" id="MobiDB-lite"/>
    </source>
</evidence>
<feature type="compositionally biased region" description="Low complexity" evidence="1">
    <location>
        <begin position="407"/>
        <end position="418"/>
    </location>
</feature>
<dbReference type="OrthoDB" id="377771at2759"/>